<evidence type="ECO:0000313" key="7">
    <source>
        <dbReference type="Proteomes" id="UP001082899"/>
    </source>
</evidence>
<proteinExistence type="inferred from homology"/>
<feature type="domain" description="D-isomer specific 2-hydroxyacid dehydrogenase catalytic" evidence="4">
    <location>
        <begin position="7"/>
        <end position="312"/>
    </location>
</feature>
<keyword evidence="7" id="KW-1185">Reference proteome</keyword>
<evidence type="ECO:0000259" key="5">
    <source>
        <dbReference type="Pfam" id="PF02826"/>
    </source>
</evidence>
<dbReference type="Pfam" id="PF00389">
    <property type="entry name" value="2-Hacid_dh"/>
    <property type="match status" value="1"/>
</dbReference>
<dbReference type="InterPro" id="IPR050223">
    <property type="entry name" value="D-isomer_2-hydroxyacid_DH"/>
</dbReference>
<dbReference type="PANTHER" id="PTHR10996:SF178">
    <property type="entry name" value="2-HYDROXYACID DEHYDROGENASE YGL185C-RELATED"/>
    <property type="match status" value="1"/>
</dbReference>
<protein>
    <submittedName>
        <fullName evidence="6">2-hydroxyacid dehydrogenase</fullName>
    </submittedName>
</protein>
<name>A0ABT3ZR54_9BURK</name>
<dbReference type="PANTHER" id="PTHR10996">
    <property type="entry name" value="2-HYDROXYACID DEHYDROGENASE-RELATED"/>
    <property type="match status" value="1"/>
</dbReference>
<gene>
    <name evidence="6" type="ORF">OVY01_17950</name>
</gene>
<evidence type="ECO:0000256" key="3">
    <source>
        <dbReference type="RuleBase" id="RU003719"/>
    </source>
</evidence>
<reference evidence="6" key="1">
    <citation type="submission" date="2022-11" db="EMBL/GenBank/DDBJ databases">
        <title>Robbsia betulipollinis sp. nov., isolated from pollen of birch (Betula pendula).</title>
        <authorList>
            <person name="Shi H."/>
            <person name="Ambika Manirajan B."/>
            <person name="Ratering S."/>
            <person name="Geissler-Plaum R."/>
            <person name="Schnell S."/>
        </authorList>
    </citation>
    <scope>NUCLEOTIDE SEQUENCE</scope>
    <source>
        <strain evidence="6">Bb-Pol-6</strain>
    </source>
</reference>
<dbReference type="InterPro" id="IPR036291">
    <property type="entry name" value="NAD(P)-bd_dom_sf"/>
</dbReference>
<evidence type="ECO:0000256" key="2">
    <source>
        <dbReference type="ARBA" id="ARBA00023027"/>
    </source>
</evidence>
<evidence type="ECO:0000313" key="6">
    <source>
        <dbReference type="EMBL" id="MCY0389039.1"/>
    </source>
</evidence>
<keyword evidence="2" id="KW-0520">NAD</keyword>
<dbReference type="PROSITE" id="PS00065">
    <property type="entry name" value="D_2_HYDROXYACID_DH_1"/>
    <property type="match status" value="1"/>
</dbReference>
<accession>A0ABT3ZR54</accession>
<evidence type="ECO:0000256" key="1">
    <source>
        <dbReference type="ARBA" id="ARBA00023002"/>
    </source>
</evidence>
<dbReference type="Pfam" id="PF02826">
    <property type="entry name" value="2-Hacid_dh_C"/>
    <property type="match status" value="1"/>
</dbReference>
<dbReference type="CDD" id="cd12156">
    <property type="entry name" value="HPPR"/>
    <property type="match status" value="1"/>
</dbReference>
<dbReference type="Gene3D" id="3.40.50.720">
    <property type="entry name" value="NAD(P)-binding Rossmann-like Domain"/>
    <property type="match status" value="2"/>
</dbReference>
<dbReference type="EMBL" id="JAPMXC010000010">
    <property type="protein sequence ID" value="MCY0389039.1"/>
    <property type="molecule type" value="Genomic_DNA"/>
</dbReference>
<comment type="caution">
    <text evidence="6">The sequence shown here is derived from an EMBL/GenBank/DDBJ whole genome shotgun (WGS) entry which is preliminary data.</text>
</comment>
<keyword evidence="1 3" id="KW-0560">Oxidoreductase</keyword>
<sequence length="314" mass="32520">MKPEILLINPVLPVLDAALTQRYTLHRYYQQTDKDACIAAVGAGVRGVVSGGSSGLGTALMAKLPALEVVAVNGIGTDAVDLAQARERGIHVSTTPGVLTDDVADLAIALLLAACRGLSSGERFVREGHWRAGKPALPLARRFSGMRVGIVGLGRVGRAIATRAAAFGCPISYTDLRAIDGVPYTFVADLAALARDSDALILAASADQGGAIVNGEILDALGPSGYLINIARGKLVDEADLVQALQDGRIAGAGLDVFADEPHVPEALLAFDNVALQPHRASATVETRTDMGNLVLESLEAAFAGRRPATSVTT</sequence>
<dbReference type="Proteomes" id="UP001082899">
    <property type="component" value="Unassembled WGS sequence"/>
</dbReference>
<comment type="similarity">
    <text evidence="3">Belongs to the D-isomer specific 2-hydroxyacid dehydrogenase family.</text>
</comment>
<dbReference type="RefSeq" id="WP_267848939.1">
    <property type="nucleotide sequence ID" value="NZ_JAPMXC010000010.1"/>
</dbReference>
<feature type="domain" description="D-isomer specific 2-hydroxyacid dehydrogenase NAD-binding" evidence="5">
    <location>
        <begin position="108"/>
        <end position="281"/>
    </location>
</feature>
<dbReference type="SUPFAM" id="SSF51735">
    <property type="entry name" value="NAD(P)-binding Rossmann-fold domains"/>
    <property type="match status" value="1"/>
</dbReference>
<evidence type="ECO:0000259" key="4">
    <source>
        <dbReference type="Pfam" id="PF00389"/>
    </source>
</evidence>
<dbReference type="InterPro" id="IPR006140">
    <property type="entry name" value="D-isomer_DH_NAD-bd"/>
</dbReference>
<organism evidence="6 7">
    <name type="scientific">Robbsia betulipollinis</name>
    <dbReference type="NCBI Taxonomy" id="2981849"/>
    <lineage>
        <taxon>Bacteria</taxon>
        <taxon>Pseudomonadati</taxon>
        <taxon>Pseudomonadota</taxon>
        <taxon>Betaproteobacteria</taxon>
        <taxon>Burkholderiales</taxon>
        <taxon>Burkholderiaceae</taxon>
        <taxon>Robbsia</taxon>
    </lineage>
</organism>
<dbReference type="SUPFAM" id="SSF52283">
    <property type="entry name" value="Formate/glycerate dehydrogenase catalytic domain-like"/>
    <property type="match status" value="1"/>
</dbReference>
<dbReference type="InterPro" id="IPR029752">
    <property type="entry name" value="D-isomer_DH_CS1"/>
</dbReference>
<dbReference type="InterPro" id="IPR006139">
    <property type="entry name" value="D-isomer_2_OHA_DH_cat_dom"/>
</dbReference>